<sequence>MEHERKITIINEIEYWKQHKLLPEHYCDFLLALYTEGEEATTIEQQRKGTSFTKVVERFQIALLYLLLPFSFIVIYFTEFHVNLQLVILFLLLSYSVAVAIYYKNKRAVYFHSAFIISLFLGLLLSLSISNLWFIQPIAAALVIVCNFIFWIFAGYKLKSKYIAFIGALGVIFVFLYYFLWN</sequence>
<feature type="transmembrane region" description="Helical" evidence="1">
    <location>
        <begin position="162"/>
        <end position="181"/>
    </location>
</feature>
<comment type="caution">
    <text evidence="2">The sequence shown here is derived from an EMBL/GenBank/DDBJ whole genome shotgun (WGS) entry which is preliminary data.</text>
</comment>
<reference evidence="2" key="1">
    <citation type="journal article" date="2014" name="Int. J. Syst. Evol. Microbiol.">
        <title>Complete genome sequence of Corynebacterium casei LMG S-19264T (=DSM 44701T), isolated from a smear-ripened cheese.</title>
        <authorList>
            <consortium name="US DOE Joint Genome Institute (JGI-PGF)"/>
            <person name="Walter F."/>
            <person name="Albersmeier A."/>
            <person name="Kalinowski J."/>
            <person name="Ruckert C."/>
        </authorList>
    </citation>
    <scope>NUCLEOTIDE SEQUENCE</scope>
    <source>
        <strain evidence="2">JCM 17251</strain>
    </source>
</reference>
<feature type="transmembrane region" description="Helical" evidence="1">
    <location>
        <begin position="84"/>
        <end position="103"/>
    </location>
</feature>
<keyword evidence="3" id="KW-1185">Reference proteome</keyword>
<keyword evidence="1" id="KW-1133">Transmembrane helix</keyword>
<reference evidence="2" key="2">
    <citation type="submission" date="2020-09" db="EMBL/GenBank/DDBJ databases">
        <authorList>
            <person name="Sun Q."/>
            <person name="Ohkuma M."/>
        </authorList>
    </citation>
    <scope>NUCLEOTIDE SEQUENCE</scope>
    <source>
        <strain evidence="2">JCM 17251</strain>
    </source>
</reference>
<gene>
    <name evidence="2" type="ORF">GCM10007971_35750</name>
</gene>
<dbReference type="Proteomes" id="UP000624041">
    <property type="component" value="Unassembled WGS sequence"/>
</dbReference>
<feature type="transmembrane region" description="Helical" evidence="1">
    <location>
        <begin position="135"/>
        <end position="155"/>
    </location>
</feature>
<dbReference type="EMBL" id="BMOS01000043">
    <property type="protein sequence ID" value="GGN66146.1"/>
    <property type="molecule type" value="Genomic_DNA"/>
</dbReference>
<protein>
    <submittedName>
        <fullName evidence="2">Uncharacterized protein</fullName>
    </submittedName>
</protein>
<feature type="transmembrane region" description="Helical" evidence="1">
    <location>
        <begin position="61"/>
        <end position="78"/>
    </location>
</feature>
<organism evidence="2 3">
    <name type="scientific">Oceanobacillus indicireducens</name>
    <dbReference type="NCBI Taxonomy" id="1004261"/>
    <lineage>
        <taxon>Bacteria</taxon>
        <taxon>Bacillati</taxon>
        <taxon>Bacillota</taxon>
        <taxon>Bacilli</taxon>
        <taxon>Bacillales</taxon>
        <taxon>Bacillaceae</taxon>
        <taxon>Oceanobacillus</taxon>
    </lineage>
</organism>
<evidence type="ECO:0000313" key="3">
    <source>
        <dbReference type="Proteomes" id="UP000624041"/>
    </source>
</evidence>
<dbReference type="AlphaFoldDB" id="A0A917Y5M7"/>
<keyword evidence="1" id="KW-0812">Transmembrane</keyword>
<name>A0A917Y5M7_9BACI</name>
<feature type="transmembrane region" description="Helical" evidence="1">
    <location>
        <begin position="110"/>
        <end position="129"/>
    </location>
</feature>
<keyword evidence="1" id="KW-0472">Membrane</keyword>
<dbReference type="RefSeq" id="WP_156856805.1">
    <property type="nucleotide sequence ID" value="NZ_BMOS01000043.1"/>
</dbReference>
<evidence type="ECO:0000256" key="1">
    <source>
        <dbReference type="SAM" id="Phobius"/>
    </source>
</evidence>
<proteinExistence type="predicted"/>
<accession>A0A917Y5M7</accession>
<evidence type="ECO:0000313" key="2">
    <source>
        <dbReference type="EMBL" id="GGN66146.1"/>
    </source>
</evidence>